<organism evidence="2">
    <name type="scientific">Fusarium oxysporum f. sp. pisi HDV247</name>
    <dbReference type="NCBI Taxonomy" id="1080344"/>
    <lineage>
        <taxon>Eukaryota</taxon>
        <taxon>Fungi</taxon>
        <taxon>Dikarya</taxon>
        <taxon>Ascomycota</taxon>
        <taxon>Pezizomycotina</taxon>
        <taxon>Sordariomycetes</taxon>
        <taxon>Hypocreomycetidae</taxon>
        <taxon>Hypocreales</taxon>
        <taxon>Nectriaceae</taxon>
        <taxon>Fusarium</taxon>
        <taxon>Fusarium oxysporum species complex</taxon>
    </lineage>
</organism>
<reference evidence="2" key="1">
    <citation type="submission" date="2011-10" db="EMBL/GenBank/DDBJ databases">
        <title>The Genome Sequence of Fusarium oxysporum HDV247.</title>
        <authorList>
            <consortium name="The Broad Institute Genome Sequencing Platform"/>
            <person name="Ma L.-J."/>
            <person name="Gale L.R."/>
            <person name="Schwartz D.C."/>
            <person name="Zhou S."/>
            <person name="Corby-Kistler H."/>
            <person name="Young S.K."/>
            <person name="Zeng Q."/>
            <person name="Gargeya S."/>
            <person name="Fitzgerald M."/>
            <person name="Haas B."/>
            <person name="Abouelleil A."/>
            <person name="Alvarado L."/>
            <person name="Arachchi H.M."/>
            <person name="Berlin A."/>
            <person name="Brown A."/>
            <person name="Chapman S.B."/>
            <person name="Chen Z."/>
            <person name="Dunbar C."/>
            <person name="Freedman E."/>
            <person name="Gearin G."/>
            <person name="Goldberg J."/>
            <person name="Griggs A."/>
            <person name="Gujja S."/>
            <person name="Heiman D."/>
            <person name="Howarth C."/>
            <person name="Larson L."/>
            <person name="Lui A."/>
            <person name="MacDonald P.J.P."/>
            <person name="Montmayeur A."/>
            <person name="Murphy C."/>
            <person name="Neiman D."/>
            <person name="Pearson M."/>
            <person name="Priest M."/>
            <person name="Roberts A."/>
            <person name="Saif S."/>
            <person name="Shea T."/>
            <person name="Shenoy N."/>
            <person name="Sisk P."/>
            <person name="Stolte C."/>
            <person name="Sykes S."/>
            <person name="Wortman J."/>
            <person name="Nusbaum C."/>
            <person name="Birren B."/>
        </authorList>
    </citation>
    <scope>NUCLEOTIDE SEQUENCE [LARGE SCALE GENOMIC DNA]</scope>
    <source>
        <strain evidence="2">HDV247</strain>
    </source>
</reference>
<name>W9QFU1_FUSOX</name>
<dbReference type="Proteomes" id="UP000030751">
    <property type="component" value="Unassembled WGS sequence"/>
</dbReference>
<evidence type="ECO:0000256" key="1">
    <source>
        <dbReference type="SAM" id="MobiDB-lite"/>
    </source>
</evidence>
<accession>W9QFU1</accession>
<dbReference type="AlphaFoldDB" id="W9QFU1"/>
<gene>
    <name evidence="2" type="ORF">FOVG_01182</name>
</gene>
<feature type="region of interest" description="Disordered" evidence="1">
    <location>
        <begin position="1"/>
        <end position="21"/>
    </location>
</feature>
<sequence>MDFDCARKTHSRTNRVPTLKTPPMHPPTTCIEVSLSFGLCSWTTAYVEVDVKGSRIVVNKSWNISSIKAVRRQVSFTTQQSFLVPRLLMDPIHIRAVLVIP</sequence>
<evidence type="ECO:0000313" key="2">
    <source>
        <dbReference type="EMBL" id="EXA53282.1"/>
    </source>
</evidence>
<dbReference type="EMBL" id="JH650968">
    <property type="protein sequence ID" value="EXA53282.1"/>
    <property type="molecule type" value="Genomic_DNA"/>
</dbReference>
<dbReference type="HOGENOM" id="CLU_2291864_0_0_1"/>
<proteinExistence type="predicted"/>
<protein>
    <submittedName>
        <fullName evidence="2">Uncharacterized protein</fullName>
    </submittedName>
</protein>
<reference evidence="2" key="2">
    <citation type="submission" date="2012-05" db="EMBL/GenBank/DDBJ databases">
        <title>Annotation of the Genome Sequence of Fusarium oxysporum HDV247.</title>
        <authorList>
            <consortium name="The Broad Institute Genomics Platform"/>
            <person name="Ma L.-J."/>
            <person name="Corby-Kistler H."/>
            <person name="Broz K."/>
            <person name="Gale L.R."/>
            <person name="Jonkers W."/>
            <person name="O'Donnell K."/>
            <person name="Ploetz R."/>
            <person name="Steinberg C."/>
            <person name="Schwartz D.C."/>
            <person name="VanEtten H."/>
            <person name="Zhou S."/>
            <person name="Young S.K."/>
            <person name="Zeng Q."/>
            <person name="Gargeya S."/>
            <person name="Fitzgerald M."/>
            <person name="Abouelleil A."/>
            <person name="Alvarado L."/>
            <person name="Chapman S.B."/>
            <person name="Gainer-Dewar J."/>
            <person name="Goldberg J."/>
            <person name="Griggs A."/>
            <person name="Gujja S."/>
            <person name="Hansen M."/>
            <person name="Howarth C."/>
            <person name="Imamovic A."/>
            <person name="Ireland A."/>
            <person name="Larimer J."/>
            <person name="McCowan C."/>
            <person name="Murphy C."/>
            <person name="Pearson M."/>
            <person name="Poon T.W."/>
            <person name="Priest M."/>
            <person name="Roberts A."/>
            <person name="Saif S."/>
            <person name="Shea T."/>
            <person name="Sykes S."/>
            <person name="Wortman J."/>
            <person name="Nusbaum C."/>
            <person name="Birren B."/>
        </authorList>
    </citation>
    <scope>NUCLEOTIDE SEQUENCE</scope>
    <source>
        <strain evidence="2">HDV247</strain>
    </source>
</reference>